<gene>
    <name evidence="2" type="ORF">DFR64_1277</name>
</gene>
<keyword evidence="3" id="KW-1185">Reference proteome</keyword>
<comment type="caution">
    <text evidence="2">The sequence shown here is derived from an EMBL/GenBank/DDBJ whole genome shotgun (WGS) entry which is preliminary data.</text>
</comment>
<dbReference type="Proteomes" id="UP000256388">
    <property type="component" value="Unassembled WGS sequence"/>
</dbReference>
<dbReference type="RefSeq" id="WP_116224521.1">
    <property type="nucleotide sequence ID" value="NZ_AP018437.1"/>
</dbReference>
<protein>
    <submittedName>
        <fullName evidence="2">Uncharacterized protein</fullName>
    </submittedName>
</protein>
<sequence>MSKKQLNTLAISNELEGGASLFFSKHPTTPPPVIKPENTIQKTKPPVKTISENPVKKVQSGQINQPHTEYVSLTHKETSEVNNEVTTSSLHEINCRVWKDTIENTETHNSSLRLTNEENYAAEDMINDLKRSLKVKTSLNEVARLGLLYIIHDFKQNREKSLVYKVKKS</sequence>
<evidence type="ECO:0000256" key="1">
    <source>
        <dbReference type="SAM" id="MobiDB-lite"/>
    </source>
</evidence>
<dbReference type="AlphaFoldDB" id="A0A3E0AIA0"/>
<accession>A0A3E0AIA0</accession>
<proteinExistence type="predicted"/>
<evidence type="ECO:0000313" key="2">
    <source>
        <dbReference type="EMBL" id="REG11396.1"/>
    </source>
</evidence>
<evidence type="ECO:0000313" key="3">
    <source>
        <dbReference type="Proteomes" id="UP000256388"/>
    </source>
</evidence>
<organism evidence="2 3">
    <name type="scientific">Pelolinea submarina</name>
    <dbReference type="NCBI Taxonomy" id="913107"/>
    <lineage>
        <taxon>Bacteria</taxon>
        <taxon>Bacillati</taxon>
        <taxon>Chloroflexota</taxon>
        <taxon>Anaerolineae</taxon>
        <taxon>Anaerolineales</taxon>
        <taxon>Anaerolineaceae</taxon>
        <taxon>Pelolinea</taxon>
    </lineage>
</organism>
<feature type="region of interest" description="Disordered" evidence="1">
    <location>
        <begin position="21"/>
        <end position="64"/>
    </location>
</feature>
<name>A0A3E0AIA0_9CHLR</name>
<reference evidence="2 3" key="1">
    <citation type="submission" date="2018-08" db="EMBL/GenBank/DDBJ databases">
        <title>Genomic Encyclopedia of Type Strains, Phase IV (KMG-IV): sequencing the most valuable type-strain genomes for metagenomic binning, comparative biology and taxonomic classification.</title>
        <authorList>
            <person name="Goeker M."/>
        </authorList>
    </citation>
    <scope>NUCLEOTIDE SEQUENCE [LARGE SCALE GENOMIC DNA]</scope>
    <source>
        <strain evidence="2 3">DSM 23923</strain>
    </source>
</reference>
<dbReference type="EMBL" id="QUMS01000001">
    <property type="protein sequence ID" value="REG11396.1"/>
    <property type="molecule type" value="Genomic_DNA"/>
</dbReference>